<dbReference type="GO" id="GO:0016757">
    <property type="term" value="F:glycosyltransferase activity"/>
    <property type="evidence" value="ECO:0007669"/>
    <property type="project" value="InterPro"/>
</dbReference>
<evidence type="ECO:0008006" key="6">
    <source>
        <dbReference type="Google" id="ProtNLM"/>
    </source>
</evidence>
<dbReference type="STRING" id="1798680.A3J66_00510"/>
<dbReference type="InterPro" id="IPR001296">
    <property type="entry name" value="Glyco_trans_1"/>
</dbReference>
<dbReference type="PANTHER" id="PTHR46401">
    <property type="entry name" value="GLYCOSYLTRANSFERASE WBBK-RELATED"/>
    <property type="match status" value="1"/>
</dbReference>
<keyword evidence="1" id="KW-0808">Transferase</keyword>
<evidence type="ECO:0000256" key="1">
    <source>
        <dbReference type="ARBA" id="ARBA00022679"/>
    </source>
</evidence>
<dbReference type="FunFam" id="3.40.50.2000:FF:000119">
    <property type="entry name" value="Glycosyl transferase group 1"/>
    <property type="match status" value="1"/>
</dbReference>
<organism evidence="4 5">
    <name type="scientific">Candidatus Magasanikbacteria bacterium RIFCSPHIGHO2_02_FULL_47_14</name>
    <dbReference type="NCBI Taxonomy" id="1798680"/>
    <lineage>
        <taxon>Bacteria</taxon>
        <taxon>Candidatus Magasanikiibacteriota</taxon>
    </lineage>
</organism>
<evidence type="ECO:0000259" key="2">
    <source>
        <dbReference type="Pfam" id="PF00534"/>
    </source>
</evidence>
<name>A0A1F6MBB2_9BACT</name>
<proteinExistence type="predicted"/>
<sequence>MRIGIDARMMGKGYGIGRYIEELVDGLLKLDSQNEYVLFVRPGVVERARFSGSRFSVVETSVPWYSWQEQVFFSKLINHARVDLMHFPHWNVPLLYRGRFVVTIHDLTMYHYPRPEATTLGPVTYWVKDHIHRMVVRHAVEAAQHIFVTSEFTKQDVCETLAVPEEKMTVTYQAAFERKKSMVTSTSTKPTKPYILYVGAAYPHKNIENLIRAWKIFTEKYDTEHELVLVGKNDSFWDRLVSTFDITHLPQCRYLGFVPDDELGQLYAHASVFVFPSLYEGFGLPPLEAMVSGLPVVSSDRSCLKEVLGDGAAYIDPENPEDIAHTLYQVVSDASLREELIQKGRNQARNYSWDRLVQHTLDAYMRIG</sequence>
<feature type="domain" description="Glycosyltransferase subfamily 4-like N-terminal" evidence="3">
    <location>
        <begin position="15"/>
        <end position="172"/>
    </location>
</feature>
<feature type="domain" description="Glycosyl transferase family 1" evidence="2">
    <location>
        <begin position="188"/>
        <end position="346"/>
    </location>
</feature>
<dbReference type="AlphaFoldDB" id="A0A1F6MBB2"/>
<reference evidence="4 5" key="1">
    <citation type="journal article" date="2016" name="Nat. Commun.">
        <title>Thousands of microbial genomes shed light on interconnected biogeochemical processes in an aquifer system.</title>
        <authorList>
            <person name="Anantharaman K."/>
            <person name="Brown C.T."/>
            <person name="Hug L.A."/>
            <person name="Sharon I."/>
            <person name="Castelle C.J."/>
            <person name="Probst A.J."/>
            <person name="Thomas B.C."/>
            <person name="Singh A."/>
            <person name="Wilkins M.J."/>
            <person name="Karaoz U."/>
            <person name="Brodie E.L."/>
            <person name="Williams K.H."/>
            <person name="Hubbard S.S."/>
            <person name="Banfield J.F."/>
        </authorList>
    </citation>
    <scope>NUCLEOTIDE SEQUENCE [LARGE SCALE GENOMIC DNA]</scope>
</reference>
<dbReference type="SUPFAM" id="SSF53756">
    <property type="entry name" value="UDP-Glycosyltransferase/glycogen phosphorylase"/>
    <property type="match status" value="1"/>
</dbReference>
<dbReference type="Proteomes" id="UP000176282">
    <property type="component" value="Unassembled WGS sequence"/>
</dbReference>
<accession>A0A1F6MBB2</accession>
<comment type="caution">
    <text evidence="4">The sequence shown here is derived from an EMBL/GenBank/DDBJ whole genome shotgun (WGS) entry which is preliminary data.</text>
</comment>
<dbReference type="Pfam" id="PF13439">
    <property type="entry name" value="Glyco_transf_4"/>
    <property type="match status" value="1"/>
</dbReference>
<evidence type="ECO:0000313" key="4">
    <source>
        <dbReference type="EMBL" id="OGH68947.1"/>
    </source>
</evidence>
<dbReference type="EMBL" id="MFQB01000001">
    <property type="protein sequence ID" value="OGH68947.1"/>
    <property type="molecule type" value="Genomic_DNA"/>
</dbReference>
<dbReference type="Gene3D" id="3.40.50.2000">
    <property type="entry name" value="Glycogen Phosphorylase B"/>
    <property type="match status" value="2"/>
</dbReference>
<dbReference type="PANTHER" id="PTHR46401:SF2">
    <property type="entry name" value="GLYCOSYLTRANSFERASE WBBK-RELATED"/>
    <property type="match status" value="1"/>
</dbReference>
<dbReference type="GO" id="GO:0009103">
    <property type="term" value="P:lipopolysaccharide biosynthetic process"/>
    <property type="evidence" value="ECO:0007669"/>
    <property type="project" value="TreeGrafter"/>
</dbReference>
<evidence type="ECO:0000313" key="5">
    <source>
        <dbReference type="Proteomes" id="UP000176282"/>
    </source>
</evidence>
<protein>
    <recommendedName>
        <fullName evidence="6">Glycosyl transferase family 1</fullName>
    </recommendedName>
</protein>
<dbReference type="CDD" id="cd03809">
    <property type="entry name" value="GT4_MtfB-like"/>
    <property type="match status" value="1"/>
</dbReference>
<evidence type="ECO:0000259" key="3">
    <source>
        <dbReference type="Pfam" id="PF13439"/>
    </source>
</evidence>
<dbReference type="Pfam" id="PF00534">
    <property type="entry name" value="Glycos_transf_1"/>
    <property type="match status" value="1"/>
</dbReference>
<dbReference type="InterPro" id="IPR028098">
    <property type="entry name" value="Glyco_trans_4-like_N"/>
</dbReference>
<gene>
    <name evidence="4" type="ORF">A3J66_00510</name>
</gene>